<evidence type="ECO:0000313" key="1">
    <source>
        <dbReference type="EMBL" id="ORX63268.1"/>
    </source>
</evidence>
<dbReference type="Proteomes" id="UP000193944">
    <property type="component" value="Unassembled WGS sequence"/>
</dbReference>
<name>A0A1Y1VPN1_9FUNG</name>
<reference evidence="1 2" key="1">
    <citation type="submission" date="2016-08" db="EMBL/GenBank/DDBJ databases">
        <title>A Parts List for Fungal Cellulosomes Revealed by Comparative Genomics.</title>
        <authorList>
            <consortium name="DOE Joint Genome Institute"/>
            <person name="Haitjema C.H."/>
            <person name="Gilmore S.P."/>
            <person name="Henske J.K."/>
            <person name="Solomon K.V."/>
            <person name="De Groot R."/>
            <person name="Kuo A."/>
            <person name="Mondo S.J."/>
            <person name="Salamov A.A."/>
            <person name="Labutti K."/>
            <person name="Zhao Z."/>
            <person name="Chiniquy J."/>
            <person name="Barry K."/>
            <person name="Brewer H.M."/>
            <person name="Purvine S.O."/>
            <person name="Wright A.T."/>
            <person name="Boxma B."/>
            <person name="Van Alen T."/>
            <person name="Hackstein J.H."/>
            <person name="Baker S.E."/>
            <person name="Grigoriev I.V."/>
            <person name="O'Malley M.A."/>
        </authorList>
    </citation>
    <scope>NUCLEOTIDE SEQUENCE [LARGE SCALE GENOMIC DNA]</scope>
    <source>
        <strain evidence="1 2">S4</strain>
    </source>
</reference>
<proteinExistence type="predicted"/>
<protein>
    <submittedName>
        <fullName evidence="1">Uncharacterized protein</fullName>
    </submittedName>
</protein>
<reference evidence="1 2" key="2">
    <citation type="submission" date="2016-08" db="EMBL/GenBank/DDBJ databases">
        <title>Pervasive Adenine N6-methylation of Active Genes in Fungi.</title>
        <authorList>
            <consortium name="DOE Joint Genome Institute"/>
            <person name="Mondo S.J."/>
            <person name="Dannebaum R.O."/>
            <person name="Kuo R.C."/>
            <person name="Labutti K."/>
            <person name="Haridas S."/>
            <person name="Kuo A."/>
            <person name="Salamov A."/>
            <person name="Ahrendt S.R."/>
            <person name="Lipzen A."/>
            <person name="Sullivan W."/>
            <person name="Andreopoulos W.B."/>
            <person name="Clum A."/>
            <person name="Lindquist E."/>
            <person name="Daum C."/>
            <person name="Ramamoorthy G.K."/>
            <person name="Gryganskyi A."/>
            <person name="Culley D."/>
            <person name="Magnuson J.K."/>
            <person name="James T.Y."/>
            <person name="O'Malley M.A."/>
            <person name="Stajich J.E."/>
            <person name="Spatafora J.W."/>
            <person name="Visel A."/>
            <person name="Grigoriev I.V."/>
        </authorList>
    </citation>
    <scope>NUCLEOTIDE SEQUENCE [LARGE SCALE GENOMIC DNA]</scope>
    <source>
        <strain evidence="1 2">S4</strain>
    </source>
</reference>
<dbReference type="EMBL" id="MCFG01000662">
    <property type="protein sequence ID" value="ORX63268.1"/>
    <property type="molecule type" value="Genomic_DNA"/>
</dbReference>
<gene>
    <name evidence="1" type="ORF">BCR32DRAFT_213809</name>
</gene>
<comment type="caution">
    <text evidence="1">The sequence shown here is derived from an EMBL/GenBank/DDBJ whole genome shotgun (WGS) entry which is preliminary data.</text>
</comment>
<feature type="non-terminal residue" evidence="1">
    <location>
        <position position="1"/>
    </location>
</feature>
<accession>A0A1Y1VPN1</accession>
<evidence type="ECO:0000313" key="2">
    <source>
        <dbReference type="Proteomes" id="UP000193944"/>
    </source>
</evidence>
<sequence length="79" mass="9329">KIITINSNNQTSIHFCNNETITSKSKRIQVRIDMVKELVQGNLISLKYIKSMDYIADRFTKYLNRTLLTTFRNKILTKF</sequence>
<dbReference type="OrthoDB" id="1645289at2759"/>
<organism evidence="1 2">
    <name type="scientific">Anaeromyces robustus</name>
    <dbReference type="NCBI Taxonomy" id="1754192"/>
    <lineage>
        <taxon>Eukaryota</taxon>
        <taxon>Fungi</taxon>
        <taxon>Fungi incertae sedis</taxon>
        <taxon>Chytridiomycota</taxon>
        <taxon>Chytridiomycota incertae sedis</taxon>
        <taxon>Neocallimastigomycetes</taxon>
        <taxon>Neocallimastigales</taxon>
        <taxon>Neocallimastigaceae</taxon>
        <taxon>Anaeromyces</taxon>
    </lineage>
</organism>
<keyword evidence="2" id="KW-1185">Reference proteome</keyword>
<dbReference type="AlphaFoldDB" id="A0A1Y1VPN1"/>